<proteinExistence type="predicted"/>
<dbReference type="InterPro" id="IPR029068">
    <property type="entry name" value="Glyas_Bleomycin-R_OHBP_Dase"/>
</dbReference>
<dbReference type="AlphaFoldDB" id="A0A5D8Z5U1"/>
<sequence>MPHKLFVSLPIADVARSQKFFAALGLAFNPRFTGANAVCLALNEQVEVMLVARDFYQTLTPKPVGDPQAWSQALLALCFDSREQVDAVHGAALAAGATNGGDTDDYGFMYQKGFNDLDGHQWAVTWMDESQMPAPDA</sequence>
<reference evidence="2 3" key="1">
    <citation type="submission" date="2019-08" db="EMBL/GenBank/DDBJ databases">
        <title>Draft genome sequence of Lysobacter sp. UKS-15.</title>
        <authorList>
            <person name="Im W.-T."/>
        </authorList>
    </citation>
    <scope>NUCLEOTIDE SEQUENCE [LARGE SCALE GENOMIC DNA]</scope>
    <source>
        <strain evidence="2 3">UKS-15</strain>
    </source>
</reference>
<dbReference type="SUPFAM" id="SSF54593">
    <property type="entry name" value="Glyoxalase/Bleomycin resistance protein/Dihydroxybiphenyl dioxygenase"/>
    <property type="match status" value="1"/>
</dbReference>
<dbReference type="PANTHER" id="PTHR36503">
    <property type="entry name" value="BLR2520 PROTEIN"/>
    <property type="match status" value="1"/>
</dbReference>
<evidence type="ECO:0000313" key="2">
    <source>
        <dbReference type="EMBL" id="TZF90119.1"/>
    </source>
</evidence>
<organism evidence="2 3">
    <name type="scientific">Cognatilysobacter lacus</name>
    <dbReference type="NCBI Taxonomy" id="1643323"/>
    <lineage>
        <taxon>Bacteria</taxon>
        <taxon>Pseudomonadati</taxon>
        <taxon>Pseudomonadota</taxon>
        <taxon>Gammaproteobacteria</taxon>
        <taxon>Lysobacterales</taxon>
        <taxon>Lysobacteraceae</taxon>
        <taxon>Cognatilysobacter</taxon>
    </lineage>
</organism>
<name>A0A5D8Z5U1_9GAMM</name>
<keyword evidence="3" id="KW-1185">Reference proteome</keyword>
<dbReference type="EMBL" id="VTRV01000052">
    <property type="protein sequence ID" value="TZF90119.1"/>
    <property type="molecule type" value="Genomic_DNA"/>
</dbReference>
<dbReference type="Pfam" id="PF22677">
    <property type="entry name" value="Ble-like_N"/>
    <property type="match status" value="1"/>
</dbReference>
<dbReference type="OrthoDB" id="4265398at2"/>
<dbReference type="GO" id="GO:0051213">
    <property type="term" value="F:dioxygenase activity"/>
    <property type="evidence" value="ECO:0007669"/>
    <property type="project" value="UniProtKB-KW"/>
</dbReference>
<dbReference type="InterPro" id="IPR053863">
    <property type="entry name" value="Glyoxy/Ble-like_N"/>
</dbReference>
<keyword evidence="2" id="KW-0560">Oxidoreductase</keyword>
<dbReference type="RefSeq" id="WP_149352566.1">
    <property type="nucleotide sequence ID" value="NZ_VTRV01000052.1"/>
</dbReference>
<dbReference type="PANTHER" id="PTHR36503:SF2">
    <property type="entry name" value="BLR2408 PROTEIN"/>
    <property type="match status" value="1"/>
</dbReference>
<comment type="caution">
    <text evidence="2">The sequence shown here is derived from an EMBL/GenBank/DDBJ whole genome shotgun (WGS) entry which is preliminary data.</text>
</comment>
<dbReference type="Proteomes" id="UP000323164">
    <property type="component" value="Unassembled WGS sequence"/>
</dbReference>
<gene>
    <name evidence="2" type="ORF">FW784_06630</name>
</gene>
<evidence type="ECO:0000259" key="1">
    <source>
        <dbReference type="Pfam" id="PF22677"/>
    </source>
</evidence>
<dbReference type="Gene3D" id="3.10.180.10">
    <property type="entry name" value="2,3-Dihydroxybiphenyl 1,2-Dioxygenase, domain 1"/>
    <property type="match status" value="1"/>
</dbReference>
<keyword evidence="2" id="KW-0223">Dioxygenase</keyword>
<protein>
    <submittedName>
        <fullName evidence="2">Glyoxalase/bleomycin resistance/extradiol dioxygenase family protein</fullName>
    </submittedName>
</protein>
<feature type="domain" description="Glyoxalase/Bleomycin resistance-like N-terminal" evidence="1">
    <location>
        <begin position="5"/>
        <end position="40"/>
    </location>
</feature>
<evidence type="ECO:0000313" key="3">
    <source>
        <dbReference type="Proteomes" id="UP000323164"/>
    </source>
</evidence>
<accession>A0A5D8Z5U1</accession>